<evidence type="ECO:0000256" key="1">
    <source>
        <dbReference type="ARBA" id="ARBA00004167"/>
    </source>
</evidence>
<evidence type="ECO:0000256" key="6">
    <source>
        <dbReference type="SAM" id="Coils"/>
    </source>
</evidence>
<evidence type="ECO:0000313" key="8">
    <source>
        <dbReference type="EMBL" id="MBF4692597.1"/>
    </source>
</evidence>
<dbReference type="Gene3D" id="2.40.50.100">
    <property type="match status" value="1"/>
</dbReference>
<feature type="coiled-coil region" evidence="6">
    <location>
        <begin position="268"/>
        <end position="302"/>
    </location>
</feature>
<evidence type="ECO:0000256" key="5">
    <source>
        <dbReference type="ARBA" id="ARBA00023136"/>
    </source>
</evidence>
<proteinExistence type="inferred from homology"/>
<feature type="transmembrane region" description="Helical" evidence="7">
    <location>
        <begin position="32"/>
        <end position="51"/>
    </location>
</feature>
<keyword evidence="3 7" id="KW-0812">Transmembrane</keyword>
<dbReference type="RefSeq" id="WP_194700838.1">
    <property type="nucleotide sequence ID" value="NZ_JADKNH010000003.1"/>
</dbReference>
<keyword evidence="5 7" id="KW-0472">Membrane</keyword>
<keyword evidence="4 7" id="KW-1133">Transmembrane helix</keyword>
<feature type="coiled-coil region" evidence="6">
    <location>
        <begin position="181"/>
        <end position="215"/>
    </location>
</feature>
<gene>
    <name evidence="8" type="ORF">ISU02_05680</name>
</gene>
<dbReference type="PANTHER" id="PTHR30386">
    <property type="entry name" value="MEMBRANE FUSION SUBUNIT OF EMRAB-TOLC MULTIDRUG EFFLUX PUMP"/>
    <property type="match status" value="1"/>
</dbReference>
<dbReference type="Proteomes" id="UP000614200">
    <property type="component" value="Unassembled WGS sequence"/>
</dbReference>
<evidence type="ECO:0000256" key="2">
    <source>
        <dbReference type="ARBA" id="ARBA00009477"/>
    </source>
</evidence>
<dbReference type="Gene3D" id="1.10.287.470">
    <property type="entry name" value="Helix hairpin bin"/>
    <property type="match status" value="1"/>
</dbReference>
<dbReference type="PRINTS" id="PR01490">
    <property type="entry name" value="RTXTOXIND"/>
</dbReference>
<evidence type="ECO:0000256" key="3">
    <source>
        <dbReference type="ARBA" id="ARBA00022692"/>
    </source>
</evidence>
<dbReference type="EMBL" id="JADKNH010000003">
    <property type="protein sequence ID" value="MBF4692597.1"/>
    <property type="molecule type" value="Genomic_DNA"/>
</dbReference>
<dbReference type="InterPro" id="IPR050739">
    <property type="entry name" value="MFP"/>
</dbReference>
<evidence type="ECO:0000256" key="4">
    <source>
        <dbReference type="ARBA" id="ARBA00022989"/>
    </source>
</evidence>
<evidence type="ECO:0000313" key="9">
    <source>
        <dbReference type="Proteomes" id="UP000614200"/>
    </source>
</evidence>
<organism evidence="8 9">
    <name type="scientific">Fusibacter ferrireducens</name>
    <dbReference type="NCBI Taxonomy" id="2785058"/>
    <lineage>
        <taxon>Bacteria</taxon>
        <taxon>Bacillati</taxon>
        <taxon>Bacillota</taxon>
        <taxon>Clostridia</taxon>
        <taxon>Eubacteriales</taxon>
        <taxon>Eubacteriales Family XII. Incertae Sedis</taxon>
        <taxon>Fusibacter</taxon>
    </lineage>
</organism>
<comment type="subcellular location">
    <subcellularLocation>
        <location evidence="1">Membrane</location>
        <topology evidence="1">Single-pass membrane protein</topology>
    </subcellularLocation>
</comment>
<keyword evidence="9" id="KW-1185">Reference proteome</keyword>
<accession>A0ABR9ZQ59</accession>
<evidence type="ECO:0000256" key="7">
    <source>
        <dbReference type="SAM" id="Phobius"/>
    </source>
</evidence>
<reference evidence="8 9" key="1">
    <citation type="submission" date="2020-11" db="EMBL/GenBank/DDBJ databases">
        <title>Fusibacter basophilias sp. nov.</title>
        <authorList>
            <person name="Qiu D."/>
        </authorList>
    </citation>
    <scope>NUCLEOTIDE SEQUENCE [LARGE SCALE GENOMIC DNA]</scope>
    <source>
        <strain evidence="8 9">Q10-2</strain>
    </source>
</reference>
<protein>
    <submittedName>
        <fullName evidence="8">NHLP bacteriocin system secretion protein</fullName>
    </submittedName>
</protein>
<dbReference type="PANTHER" id="PTHR30386:SF26">
    <property type="entry name" value="TRANSPORT PROTEIN COMB"/>
    <property type="match status" value="1"/>
</dbReference>
<comment type="similarity">
    <text evidence="2">Belongs to the membrane fusion protein (MFP) (TC 8.A.1) family.</text>
</comment>
<dbReference type="InterPro" id="IPR022275">
    <property type="entry name" value="NHPM_bacteriocin_SS_HylD"/>
</dbReference>
<sequence>MSNQIFRKVALDRLSSPEELDQLITVTNPRGWLALIGIGCILITILIWGILGNVSTQVEGAGLLTTSGGVVSVTHPVSGQVTDVSVVSGDYVKQGDVIARIEQSDLVDVVNQYRDEIKLIETFDVNTFFEDKTSLSANLKAFYDLAREIKQVSASLNVEEATQADNQTTNLYELEQTKIKLKQAQIGIDQVNLNLKQYTADRDEAQKAVERAEVLYNSGALSEKDLESAQLAFQNAQLQMDASALALRTAQSKAASIENDLAMITPPKKIESAQMAEATLRLDQLKAQLEELRYTKLNEMNLALDKAVKALKESTEVVSMSYGQVLEVYVKRGDVIQAGTSLINVARDDREANTLEAVLFVKPEVGKKIHQGMTVHISPTIANVEDYGFMIGEVASVSEYPVSTQYLIQSFGNEQLVQTLTGGLSPIEVHVNLIQDASTFSGYKWSTQKGPNMKIDSGNICSGTIIVDNRRPIEMVIPFVKKKLSIN</sequence>
<comment type="caution">
    <text evidence="8">The sequence shown here is derived from an EMBL/GenBank/DDBJ whole genome shotgun (WGS) entry which is preliminary data.</text>
</comment>
<keyword evidence="6" id="KW-0175">Coiled coil</keyword>
<name>A0ABR9ZQ59_9FIRM</name>
<dbReference type="NCBIfam" id="TIGR03794">
    <property type="entry name" value="NHLM_micro_HlyD"/>
    <property type="match status" value="1"/>
</dbReference>